<dbReference type="AlphaFoldDB" id="A0A8K0JLA1"/>
<reference evidence="2" key="1">
    <citation type="submission" date="2020-04" db="EMBL/GenBank/DDBJ databases">
        <title>Analysis of mating type loci in Filobasidium floriforme.</title>
        <authorList>
            <person name="Nowrousian M."/>
        </authorList>
    </citation>
    <scope>NUCLEOTIDE SEQUENCE</scope>
    <source>
        <strain evidence="2">CBS 6242</strain>
    </source>
</reference>
<feature type="region of interest" description="Disordered" evidence="1">
    <location>
        <begin position="106"/>
        <end position="131"/>
    </location>
</feature>
<evidence type="ECO:0008006" key="4">
    <source>
        <dbReference type="Google" id="ProtNLM"/>
    </source>
</evidence>
<protein>
    <recommendedName>
        <fullName evidence="4">EthD domain-containing protein</fullName>
    </recommendedName>
</protein>
<dbReference type="Proteomes" id="UP000812966">
    <property type="component" value="Unassembled WGS sequence"/>
</dbReference>
<evidence type="ECO:0000313" key="2">
    <source>
        <dbReference type="EMBL" id="KAG7548942.1"/>
    </source>
</evidence>
<gene>
    <name evidence="2" type="ORF">FFLO_03147</name>
</gene>
<feature type="compositionally biased region" description="Low complexity" evidence="1">
    <location>
        <begin position="107"/>
        <end position="124"/>
    </location>
</feature>
<comment type="caution">
    <text evidence="2">The sequence shown here is derived from an EMBL/GenBank/DDBJ whole genome shotgun (WGS) entry which is preliminary data.</text>
</comment>
<evidence type="ECO:0000256" key="1">
    <source>
        <dbReference type="SAM" id="MobiDB-lite"/>
    </source>
</evidence>
<sequence length="264" mass="29237">MPEFQAGPGLLLVFAELGEKVTEEQFHDWYDNEHIPLRTSSLPEFNTAARYVAHDNKEPKWAAMYSISDNTLFGEDRYTKLRANRSEREGKLVASLGVLDRRIYKLSSSSPSTPSSQSEQSEPSPTSPHPKLVIFHALTPTTSSDSTSTTTSTSSSSELSALLTSAENRYSALPGFIRVRKFDSVDIVRSGLRVRAEGSEGEDVGSVLEVVEFSDPSILTSDPFTSLSSWYTDALDPLCSYRSFRAFGLWKEYEATAALQAQKK</sequence>
<dbReference type="EMBL" id="JABELV010000056">
    <property type="protein sequence ID" value="KAG7548942.1"/>
    <property type="molecule type" value="Genomic_DNA"/>
</dbReference>
<keyword evidence="3" id="KW-1185">Reference proteome</keyword>
<organism evidence="2 3">
    <name type="scientific">Filobasidium floriforme</name>
    <dbReference type="NCBI Taxonomy" id="5210"/>
    <lineage>
        <taxon>Eukaryota</taxon>
        <taxon>Fungi</taxon>
        <taxon>Dikarya</taxon>
        <taxon>Basidiomycota</taxon>
        <taxon>Agaricomycotina</taxon>
        <taxon>Tremellomycetes</taxon>
        <taxon>Filobasidiales</taxon>
        <taxon>Filobasidiaceae</taxon>
        <taxon>Filobasidium</taxon>
    </lineage>
</organism>
<name>A0A8K0JLA1_9TREE</name>
<dbReference type="OrthoDB" id="2851338at2759"/>
<accession>A0A8K0JLA1</accession>
<evidence type="ECO:0000313" key="3">
    <source>
        <dbReference type="Proteomes" id="UP000812966"/>
    </source>
</evidence>
<proteinExistence type="predicted"/>